<feature type="domain" description="SsuA/THI5-like" evidence="1">
    <location>
        <begin position="45"/>
        <end position="174"/>
    </location>
</feature>
<evidence type="ECO:0000313" key="2">
    <source>
        <dbReference type="EMBL" id="BCQ35143.1"/>
    </source>
</evidence>
<dbReference type="PANTHER" id="PTHR30024:SF42">
    <property type="entry name" value="ALIPHATIC SULFONATES-BINDING PROTEIN-RELATED"/>
    <property type="match status" value="1"/>
</dbReference>
<proteinExistence type="predicted"/>
<dbReference type="InterPro" id="IPR015168">
    <property type="entry name" value="SsuA/THI5"/>
</dbReference>
<dbReference type="RefSeq" id="WP_133841999.1">
    <property type="nucleotide sequence ID" value="NZ_AP024329.1"/>
</dbReference>
<sequence length="290" mass="31845">MTLRIGSHPNNLSLFILRHRGVLETALAAQGGVVWTDYLHGGDSATFLAEQRLDVVGTGSTPPLLAQGNGLDVAYLAASPDRTANCALLGMKDGPRQSTNDLKGARIACMKGSFTDHFLARLLLQNGLTLDDIQLVDLNGSESARALREGRVDLWAAIDPWLTAAQDAKKVRCLVQVGEVIRNRSLFWCRERWLHQSAQQAEILLTVLAENDRWIASNSQQAAELIHRHLPGSLSVTSWLSTIRSRPWGIHRVTPELLAEQQQQADDLLAARFITQALRINVALDNGVQA</sequence>
<dbReference type="Pfam" id="PF09084">
    <property type="entry name" value="NMT1"/>
    <property type="match status" value="1"/>
</dbReference>
<organism evidence="2 3">
    <name type="scientific">Erwinia rhapontici</name>
    <name type="common">Pectobacterium rhapontici</name>
    <dbReference type="NCBI Taxonomy" id="55212"/>
    <lineage>
        <taxon>Bacteria</taxon>
        <taxon>Pseudomonadati</taxon>
        <taxon>Pseudomonadota</taxon>
        <taxon>Gammaproteobacteria</taxon>
        <taxon>Enterobacterales</taxon>
        <taxon>Erwiniaceae</taxon>
        <taxon>Erwinia</taxon>
    </lineage>
</organism>
<protein>
    <recommendedName>
        <fullName evidence="1">SsuA/THI5-like domain-containing protein</fullName>
    </recommendedName>
</protein>
<keyword evidence="3" id="KW-1185">Reference proteome</keyword>
<evidence type="ECO:0000259" key="1">
    <source>
        <dbReference type="Pfam" id="PF09084"/>
    </source>
</evidence>
<dbReference type="EMBL" id="AP024329">
    <property type="protein sequence ID" value="BCQ35143.1"/>
    <property type="molecule type" value="Genomic_DNA"/>
</dbReference>
<dbReference type="Proteomes" id="UP000677515">
    <property type="component" value="Chromosome"/>
</dbReference>
<name>A0ABM7N1D5_ERWRD</name>
<accession>A0ABM7N1D5</accession>
<gene>
    <name evidence="2" type="ORF">ERHA53_24860</name>
</gene>
<dbReference type="Gene3D" id="3.40.190.10">
    <property type="entry name" value="Periplasmic binding protein-like II"/>
    <property type="match status" value="2"/>
</dbReference>
<evidence type="ECO:0000313" key="3">
    <source>
        <dbReference type="Proteomes" id="UP000677515"/>
    </source>
</evidence>
<dbReference type="PANTHER" id="PTHR30024">
    <property type="entry name" value="ALIPHATIC SULFONATES-BINDING PROTEIN-RELATED"/>
    <property type="match status" value="1"/>
</dbReference>
<dbReference type="SUPFAM" id="SSF53850">
    <property type="entry name" value="Periplasmic binding protein-like II"/>
    <property type="match status" value="1"/>
</dbReference>
<reference evidence="2 3" key="1">
    <citation type="submission" date="2021-01" db="EMBL/GenBank/DDBJ databases">
        <title>Complete genome sequence of Erwinia rhapontici MAFF 311153.</title>
        <authorList>
            <person name="Morohoshi T."/>
            <person name="Someya N."/>
        </authorList>
    </citation>
    <scope>NUCLEOTIDE SEQUENCE [LARGE SCALE GENOMIC DNA]</scope>
    <source>
        <strain evidence="2 3">MAFF 311153</strain>
    </source>
</reference>